<dbReference type="Gene3D" id="3.40.50.2300">
    <property type="match status" value="2"/>
</dbReference>
<evidence type="ECO:0000256" key="2">
    <source>
        <dbReference type="ARBA" id="ARBA00022729"/>
    </source>
</evidence>
<accession>A0A7W7CBN3</accession>
<dbReference type="PANTHER" id="PTHR47628:SF1">
    <property type="entry name" value="ALIPHATIC AMIDASE EXPRESSION-REGULATING PROTEIN"/>
    <property type="match status" value="1"/>
</dbReference>
<name>A0A7W7CBN3_9PSEU</name>
<comment type="caution">
    <text evidence="4">The sequence shown here is derived from an EMBL/GenBank/DDBJ whole genome shotgun (WGS) entry which is preliminary data.</text>
</comment>
<gene>
    <name evidence="4" type="ORF">HNR67_004135</name>
</gene>
<dbReference type="InterPro" id="IPR028081">
    <property type="entry name" value="Leu-bd"/>
</dbReference>
<dbReference type="EMBL" id="JACHMH010000001">
    <property type="protein sequence ID" value="MBB4678017.1"/>
    <property type="molecule type" value="Genomic_DNA"/>
</dbReference>
<dbReference type="Gene3D" id="3.30.530.20">
    <property type="match status" value="1"/>
</dbReference>
<dbReference type="Pfam" id="PF13458">
    <property type="entry name" value="Peripla_BP_6"/>
    <property type="match status" value="1"/>
</dbReference>
<protein>
    <submittedName>
        <fullName evidence="4">Branched-chain amino acid transport system substrate-binding protein</fullName>
    </submittedName>
</protein>
<proteinExistence type="inferred from homology"/>
<comment type="similarity">
    <text evidence="1">Belongs to the leucine-binding protein family.</text>
</comment>
<dbReference type="SUPFAM" id="SSF55961">
    <property type="entry name" value="Bet v1-like"/>
    <property type="match status" value="1"/>
</dbReference>
<dbReference type="PANTHER" id="PTHR47628">
    <property type="match status" value="1"/>
</dbReference>
<reference evidence="4 5" key="1">
    <citation type="submission" date="2020-08" db="EMBL/GenBank/DDBJ databases">
        <title>Sequencing the genomes of 1000 actinobacteria strains.</title>
        <authorList>
            <person name="Klenk H.-P."/>
        </authorList>
    </citation>
    <scope>NUCLEOTIDE SEQUENCE [LARGE SCALE GENOMIC DNA]</scope>
    <source>
        <strain evidence="4 5">DSM 44230</strain>
    </source>
</reference>
<dbReference type="AlphaFoldDB" id="A0A7W7CBN3"/>
<feature type="domain" description="Leucine-binding protein" evidence="3">
    <location>
        <begin position="135"/>
        <end position="424"/>
    </location>
</feature>
<dbReference type="RefSeq" id="WP_185003897.1">
    <property type="nucleotide sequence ID" value="NZ_BAAAUI010000027.1"/>
</dbReference>
<keyword evidence="2" id="KW-0732">Signal</keyword>
<dbReference type="Proteomes" id="UP000533598">
    <property type="component" value="Unassembled WGS sequence"/>
</dbReference>
<organism evidence="4 5">
    <name type="scientific">Crossiella cryophila</name>
    <dbReference type="NCBI Taxonomy" id="43355"/>
    <lineage>
        <taxon>Bacteria</taxon>
        <taxon>Bacillati</taxon>
        <taxon>Actinomycetota</taxon>
        <taxon>Actinomycetes</taxon>
        <taxon>Pseudonocardiales</taxon>
        <taxon>Pseudonocardiaceae</taxon>
        <taxon>Crossiella</taxon>
    </lineage>
</organism>
<evidence type="ECO:0000256" key="1">
    <source>
        <dbReference type="ARBA" id="ARBA00010062"/>
    </source>
</evidence>
<dbReference type="InterPro" id="IPR023393">
    <property type="entry name" value="START-like_dom_sf"/>
</dbReference>
<dbReference type="CDD" id="cd06331">
    <property type="entry name" value="PBP1_AmiC-like"/>
    <property type="match status" value="1"/>
</dbReference>
<evidence type="ECO:0000259" key="3">
    <source>
        <dbReference type="Pfam" id="PF13458"/>
    </source>
</evidence>
<dbReference type="InterPro" id="IPR028082">
    <property type="entry name" value="Peripla_BP_I"/>
</dbReference>
<evidence type="ECO:0000313" key="5">
    <source>
        <dbReference type="Proteomes" id="UP000533598"/>
    </source>
</evidence>
<keyword evidence="5" id="KW-1185">Reference proteome</keyword>
<dbReference type="SUPFAM" id="SSF53822">
    <property type="entry name" value="Periplasmic binding protein-like I"/>
    <property type="match status" value="1"/>
</dbReference>
<evidence type="ECO:0000313" key="4">
    <source>
        <dbReference type="EMBL" id="MBB4678017.1"/>
    </source>
</evidence>
<sequence length="477" mass="51474">MGNLVLTQQRDVALPPGDVFGLLGQDKEAGWLFGADYDAFMVGGLVRFELPVNPADPQSPTIEAVGRIAYLNPPHKIVIEQQVPWPGRVSCTMTLTNGGRGTTVRLGVEVPDDAVTWLLRQRGYDPLEELAGPSTIRIGVLVSKSGPASIFGGTTENLARMAADEVNADGGVDGCRLQVVIRDDASSPDIGAEQFQRLVRADGCRVVVTNCTSAVFPVLAKWARKLGVLLVHTPINEGGRFSPSVVRLGERPSAQLRAALPSLVAETGGRTFLCGDDYVWPRVCNREARRIIEQLGGSVVAERYKPLGTKDFGDIVEEIISTGASLVISTFVGSDEAHFERQSHAAGLRSRCRTLSMAFDESTRELTGGIAAQGVYSAFSYFQEVDSATNTAFLHRYRDRFGAGAAPLSSITESVYEAIHMLASSGALRREFDLGSLSAAMREQRESTLWRSARPAQGKAPLFLAKAVPHGFTIVER</sequence>